<dbReference type="SMART" id="SM00721">
    <property type="entry name" value="BAR"/>
    <property type="match status" value="1"/>
</dbReference>
<evidence type="ECO:0000256" key="3">
    <source>
        <dbReference type="ARBA" id="ARBA00018186"/>
    </source>
</evidence>
<evidence type="ECO:0000256" key="4">
    <source>
        <dbReference type="ARBA" id="ARBA00022443"/>
    </source>
</evidence>
<reference evidence="13 14" key="1">
    <citation type="submission" date="2020-04" db="EMBL/GenBank/DDBJ databases">
        <authorList>
            <person name="Alioto T."/>
            <person name="Alioto T."/>
            <person name="Gomez Garrido J."/>
        </authorList>
    </citation>
    <scope>NUCLEOTIDE SEQUENCE [LARGE SCALE GENOMIC DNA]</scope>
</reference>
<feature type="compositionally biased region" description="Polar residues" evidence="9">
    <location>
        <begin position="646"/>
        <end position="661"/>
    </location>
</feature>
<dbReference type="InterPro" id="IPR035899">
    <property type="entry name" value="DBL_dom_sf"/>
</dbReference>
<dbReference type="Pfam" id="PF07653">
    <property type="entry name" value="SH3_2"/>
    <property type="match status" value="1"/>
</dbReference>
<keyword evidence="4 8" id="KW-0728">SH3 domain</keyword>
<evidence type="ECO:0000313" key="14">
    <source>
        <dbReference type="Proteomes" id="UP000494165"/>
    </source>
</evidence>
<sequence>MAGDVQWWQVKKEDGTEGLCPSNFLEPLNMEVHRPRQSTSSMAELEAKNLSELALSKPPVPLKPTTSRISWRPSPPSSPPPSPPKDEEDEDKQESPPRFATSAVVEATRERENIVRLPHRAPPPVQHYRTPPPPPVPQREEHPDQSEPAATASHSQVDGHAGATENEEDARKKNEEQRQNVITELVLTEKDFGRDLKITYETFNLHDPKHLEARGIDANLLFGNILEVIKVSESLLDKLILAMKGKSEDEQLIAPCFLEMAEEIRVVYTNYCTNNDNSLALLMKYADSEDIQKVFRKGIETLQMQVSCFDMSSIIIKPVQRIMKYPLILNELYKSTHEEHRDKAGLLEAVKIMSEVASYINEAKRRQDIVSRYLGDGSPSFSSRMARFSFHSVAKKSSRLGAKLSSSLGMSNTVRDELFEECARTFFSLDKHIKNFCRGVEIVLYQTKEVSLAQFHSSEAISDFFDDQTANNFEFRQAQKYISSELLTQFTTSLQKYVLEPLNAIIDLAIGPTKLIEKRNDKLADYHALLSKAEKLRDARMPEDLNLAKNTYEALNTQLLEELPAFSVLAEEIFVDCVMSYIRSRKIFSAKVAKKYLYLMELPVMAGFAREDPVGLFRVKHNLICDEMNNKLCFVSRTFKTDNFGTMRSTSNPGSTKTSPYLSVERTEDRTQSPSRKSFLLSKYPLNKVFKVTQSWTKSEVLDLSVQEGDIVAVIKQQDPMGSTERWYVDDGENKGFVAQKCLQQYLNSSPLSSGYGDAESDRIYEEVDYASTDKEEDIYEEVPEYDFYYAEFNFDPTDESTLKMQKGQVLKVLAKNDRQGNNEWWYVENRDGEHGYVPSNYLKKYTTQ</sequence>
<feature type="region of interest" description="Disordered" evidence="9">
    <location>
        <begin position="646"/>
        <end position="670"/>
    </location>
</feature>
<dbReference type="GO" id="GO:0005085">
    <property type="term" value="F:guanyl-nucleotide exchange factor activity"/>
    <property type="evidence" value="ECO:0007669"/>
    <property type="project" value="UniProtKB-KW"/>
</dbReference>
<dbReference type="SUPFAM" id="SSF50044">
    <property type="entry name" value="SH3-domain"/>
    <property type="match status" value="3"/>
</dbReference>
<dbReference type="CDD" id="cd00160">
    <property type="entry name" value="RhoGEF"/>
    <property type="match status" value="1"/>
</dbReference>
<dbReference type="InterPro" id="IPR027267">
    <property type="entry name" value="AH/BAR_dom_sf"/>
</dbReference>
<dbReference type="SUPFAM" id="SSF103657">
    <property type="entry name" value="BAR/IMD domain-like"/>
    <property type="match status" value="1"/>
</dbReference>
<evidence type="ECO:0000256" key="6">
    <source>
        <dbReference type="ARBA" id="ARBA00022949"/>
    </source>
</evidence>
<feature type="compositionally biased region" description="Pro residues" evidence="9">
    <location>
        <begin position="73"/>
        <end position="83"/>
    </location>
</feature>
<evidence type="ECO:0000259" key="11">
    <source>
        <dbReference type="PROSITE" id="PS50010"/>
    </source>
</evidence>
<dbReference type="SMART" id="SM00325">
    <property type="entry name" value="RhoGEF"/>
    <property type="match status" value="1"/>
</dbReference>
<protein>
    <recommendedName>
        <fullName evidence="3">Dynamin-binding protein</fullName>
    </recommendedName>
    <alternativeName>
        <fullName evidence="7">Scaffold protein Tuba</fullName>
    </alternativeName>
</protein>
<evidence type="ECO:0000256" key="7">
    <source>
        <dbReference type="ARBA" id="ARBA00032587"/>
    </source>
</evidence>
<dbReference type="InterPro" id="IPR001452">
    <property type="entry name" value="SH3_domain"/>
</dbReference>
<dbReference type="GO" id="GO:0005795">
    <property type="term" value="C:Golgi stack"/>
    <property type="evidence" value="ECO:0007669"/>
    <property type="project" value="UniProtKB-SubCell"/>
</dbReference>
<gene>
    <name evidence="13" type="ORF">CLODIP_2_CD02288</name>
</gene>
<evidence type="ECO:0000256" key="5">
    <source>
        <dbReference type="ARBA" id="ARBA00022658"/>
    </source>
</evidence>
<dbReference type="GO" id="GO:0035556">
    <property type="term" value="P:intracellular signal transduction"/>
    <property type="evidence" value="ECO:0007669"/>
    <property type="project" value="InterPro"/>
</dbReference>
<dbReference type="PROSITE" id="PS50002">
    <property type="entry name" value="SH3"/>
    <property type="match status" value="1"/>
</dbReference>
<feature type="compositionally biased region" description="Pro residues" evidence="9">
    <location>
        <begin position="120"/>
        <end position="137"/>
    </location>
</feature>
<feature type="region of interest" description="Disordered" evidence="9">
    <location>
        <begin position="33"/>
        <end position="177"/>
    </location>
</feature>
<evidence type="ECO:0000259" key="10">
    <source>
        <dbReference type="PROSITE" id="PS50002"/>
    </source>
</evidence>
<dbReference type="InterPro" id="IPR051492">
    <property type="entry name" value="Dynamin-Rho_GEF"/>
</dbReference>
<dbReference type="Proteomes" id="UP000494165">
    <property type="component" value="Unassembled WGS sequence"/>
</dbReference>
<comment type="caution">
    <text evidence="13">The sequence shown here is derived from an EMBL/GenBank/DDBJ whole genome shotgun (WGS) entry which is preliminary data.</text>
</comment>
<dbReference type="InterPro" id="IPR036028">
    <property type="entry name" value="SH3-like_dom_sf"/>
</dbReference>
<dbReference type="Pfam" id="PF00621">
    <property type="entry name" value="RhoGEF"/>
    <property type="match status" value="1"/>
</dbReference>
<dbReference type="OrthoDB" id="27823at2759"/>
<dbReference type="PROSITE" id="PS51021">
    <property type="entry name" value="BAR"/>
    <property type="match status" value="1"/>
</dbReference>
<dbReference type="Gene3D" id="2.30.30.40">
    <property type="entry name" value="SH3 Domains"/>
    <property type="match status" value="2"/>
</dbReference>
<dbReference type="EMBL" id="CADEPI010000012">
    <property type="protein sequence ID" value="CAB3363327.1"/>
    <property type="molecule type" value="Genomic_DNA"/>
</dbReference>
<dbReference type="PANTHER" id="PTHR22834:SF20">
    <property type="entry name" value="SH3 DOMAIN-CONTAINING PROTEIN"/>
    <property type="match status" value="1"/>
</dbReference>
<keyword evidence="6" id="KW-0965">Cell junction</keyword>
<dbReference type="GO" id="GO:0070161">
    <property type="term" value="C:anchoring junction"/>
    <property type="evidence" value="ECO:0007669"/>
    <property type="project" value="UniProtKB-SubCell"/>
</dbReference>
<dbReference type="InterPro" id="IPR001331">
    <property type="entry name" value="GDS_CDC24_CS"/>
</dbReference>
<dbReference type="SUPFAM" id="SSF48065">
    <property type="entry name" value="DBL homology domain (DH-domain)"/>
    <property type="match status" value="1"/>
</dbReference>
<feature type="domain" description="DH" evidence="11">
    <location>
        <begin position="177"/>
        <end position="363"/>
    </location>
</feature>
<evidence type="ECO:0000256" key="2">
    <source>
        <dbReference type="ARBA" id="ARBA00004348"/>
    </source>
</evidence>
<dbReference type="Pfam" id="PF03114">
    <property type="entry name" value="BAR"/>
    <property type="match status" value="1"/>
</dbReference>
<evidence type="ECO:0000256" key="8">
    <source>
        <dbReference type="PROSITE-ProRule" id="PRU00192"/>
    </source>
</evidence>
<dbReference type="PANTHER" id="PTHR22834">
    <property type="entry name" value="NUCLEAR FUSION PROTEIN FUS2"/>
    <property type="match status" value="1"/>
</dbReference>
<proteinExistence type="predicted"/>
<evidence type="ECO:0000256" key="9">
    <source>
        <dbReference type="SAM" id="MobiDB-lite"/>
    </source>
</evidence>
<dbReference type="PROSITE" id="PS50010">
    <property type="entry name" value="DH_2"/>
    <property type="match status" value="1"/>
</dbReference>
<keyword evidence="14" id="KW-1185">Reference proteome</keyword>
<dbReference type="AlphaFoldDB" id="A0A8S1C829"/>
<feature type="domain" description="BAR" evidence="12">
    <location>
        <begin position="404"/>
        <end position="615"/>
    </location>
</feature>
<feature type="domain" description="SH3" evidence="10">
    <location>
        <begin position="784"/>
        <end position="848"/>
    </location>
</feature>
<evidence type="ECO:0000259" key="12">
    <source>
        <dbReference type="PROSITE" id="PS51021"/>
    </source>
</evidence>
<name>A0A8S1C829_9INSE</name>
<dbReference type="PROSITE" id="PS00741">
    <property type="entry name" value="DH_1"/>
    <property type="match status" value="1"/>
</dbReference>
<dbReference type="InterPro" id="IPR000219">
    <property type="entry name" value="DH_dom"/>
</dbReference>
<organism evidence="13 14">
    <name type="scientific">Cloeon dipterum</name>
    <dbReference type="NCBI Taxonomy" id="197152"/>
    <lineage>
        <taxon>Eukaryota</taxon>
        <taxon>Metazoa</taxon>
        <taxon>Ecdysozoa</taxon>
        <taxon>Arthropoda</taxon>
        <taxon>Hexapoda</taxon>
        <taxon>Insecta</taxon>
        <taxon>Pterygota</taxon>
        <taxon>Palaeoptera</taxon>
        <taxon>Ephemeroptera</taxon>
        <taxon>Pisciforma</taxon>
        <taxon>Baetidae</taxon>
        <taxon>Cloeon</taxon>
    </lineage>
</organism>
<dbReference type="InterPro" id="IPR004148">
    <property type="entry name" value="BAR_dom"/>
</dbReference>
<accession>A0A8S1C829</accession>
<keyword evidence="5" id="KW-0344">Guanine-nucleotide releasing factor</keyword>
<evidence type="ECO:0000313" key="13">
    <source>
        <dbReference type="EMBL" id="CAB3363327.1"/>
    </source>
</evidence>
<dbReference type="SMART" id="SM00326">
    <property type="entry name" value="SH3"/>
    <property type="match status" value="2"/>
</dbReference>
<dbReference type="Gene3D" id="1.20.900.10">
    <property type="entry name" value="Dbl homology (DH) domain"/>
    <property type="match status" value="1"/>
</dbReference>
<dbReference type="Gene3D" id="1.20.1270.60">
    <property type="entry name" value="Arfaptin homology (AH) domain/BAR domain"/>
    <property type="match status" value="1"/>
</dbReference>
<comment type="subcellular location">
    <subcellularLocation>
        <location evidence="1">Cell junction</location>
    </subcellularLocation>
    <subcellularLocation>
        <location evidence="2">Golgi apparatus</location>
        <location evidence="2">Golgi stack</location>
    </subcellularLocation>
</comment>
<evidence type="ECO:0000256" key="1">
    <source>
        <dbReference type="ARBA" id="ARBA00004282"/>
    </source>
</evidence>